<feature type="region of interest" description="Disordered" evidence="1">
    <location>
        <begin position="117"/>
        <end position="149"/>
    </location>
</feature>
<name>A0A177DGH3_ALTAL</name>
<evidence type="ECO:0000313" key="3">
    <source>
        <dbReference type="Proteomes" id="UP000077248"/>
    </source>
</evidence>
<sequence length="462" mass="51846">MTAPKTYAAPMHKSKTSSGRRLITTSHDLTIFEPRLLAIMPQAVARDLINTMRLILTLGGRKQRLLGMRKQKINDLLHNLGSKEAIRVYNEFATAHDQVGERSTFKLPLIAELEDGNDEVNESGDESDYHSAQEELGGEETAADGATQEEVGLEVVQDPHLEMEDLLSAIQQVSAIPDVDTRIAPPPSPPEAHASPVMPVGVPCDKHIDGPCMVVSIQNPEAFPLTNIQEVQAEYYPSTSILDMQIHHDRNERIIQVTATLDKGPVDQLIIHDPRIITLLGLRQPPYAMICLQPNPRIDETYQIHIQPGQRLRNAKAWSFGELVSARHAYLYWLDSRRTSDPRAPPTVAEARLLAPRIGRRAGDVWREIEKVWNIEQGSGGRHFRENRMEYLGEDPEYGGGEERRSQKGIRDAHITHFTCQRLFKIPIFLKLALLKFSNVVIATSKVERSLTDSPAQPIGHR</sequence>
<reference evidence="2 3" key="1">
    <citation type="submission" date="2016-05" db="EMBL/GenBank/DDBJ databases">
        <title>Comparative analysis of secretome profiles of manganese(II)-oxidizing ascomycete fungi.</title>
        <authorList>
            <consortium name="DOE Joint Genome Institute"/>
            <person name="Zeiner C.A."/>
            <person name="Purvine S.O."/>
            <person name="Zink E.M."/>
            <person name="Wu S."/>
            <person name="Pasa-Tolic L."/>
            <person name="Chaput D.L."/>
            <person name="Haridas S."/>
            <person name="Grigoriev I.V."/>
            <person name="Santelli C.M."/>
            <person name="Hansel C.M."/>
        </authorList>
    </citation>
    <scope>NUCLEOTIDE SEQUENCE [LARGE SCALE GENOMIC DNA]</scope>
    <source>
        <strain evidence="2 3">SRC1lrK2f</strain>
    </source>
</reference>
<dbReference type="VEuPathDB" id="FungiDB:CC77DRAFT_1051316"/>
<feature type="region of interest" description="Disordered" evidence="1">
    <location>
        <begin position="1"/>
        <end position="20"/>
    </location>
</feature>
<evidence type="ECO:0000313" key="2">
    <source>
        <dbReference type="EMBL" id="OAG18845.1"/>
    </source>
</evidence>
<dbReference type="OMA" id="RDAHITH"/>
<feature type="compositionally biased region" description="Acidic residues" evidence="1">
    <location>
        <begin position="117"/>
        <end position="126"/>
    </location>
</feature>
<dbReference type="AlphaFoldDB" id="A0A177DGH3"/>
<organism evidence="2 3">
    <name type="scientific">Alternaria alternata</name>
    <name type="common">Alternaria rot fungus</name>
    <name type="synonym">Torula alternata</name>
    <dbReference type="NCBI Taxonomy" id="5599"/>
    <lineage>
        <taxon>Eukaryota</taxon>
        <taxon>Fungi</taxon>
        <taxon>Dikarya</taxon>
        <taxon>Ascomycota</taxon>
        <taxon>Pezizomycotina</taxon>
        <taxon>Dothideomycetes</taxon>
        <taxon>Pleosporomycetidae</taxon>
        <taxon>Pleosporales</taxon>
        <taxon>Pleosporineae</taxon>
        <taxon>Pleosporaceae</taxon>
        <taxon>Alternaria</taxon>
        <taxon>Alternaria sect. Alternaria</taxon>
        <taxon>Alternaria alternata complex</taxon>
    </lineage>
</organism>
<dbReference type="Proteomes" id="UP000077248">
    <property type="component" value="Unassembled WGS sequence"/>
</dbReference>
<evidence type="ECO:0000256" key="1">
    <source>
        <dbReference type="SAM" id="MobiDB-lite"/>
    </source>
</evidence>
<dbReference type="KEGG" id="aalt:CC77DRAFT_1051316"/>
<dbReference type="RefSeq" id="XP_018384266.1">
    <property type="nucleotide sequence ID" value="XM_018527662.1"/>
</dbReference>
<keyword evidence="3" id="KW-1185">Reference proteome</keyword>
<proteinExistence type="predicted"/>
<gene>
    <name evidence="2" type="ORF">CC77DRAFT_1051316</name>
</gene>
<dbReference type="GeneID" id="29113256"/>
<accession>A0A177DGH3</accession>
<dbReference type="EMBL" id="KV441482">
    <property type="protein sequence ID" value="OAG18845.1"/>
    <property type="molecule type" value="Genomic_DNA"/>
</dbReference>
<protein>
    <submittedName>
        <fullName evidence="2">Uncharacterized protein</fullName>
    </submittedName>
</protein>